<keyword evidence="3" id="KW-0946">Virion</keyword>
<reference evidence="7" key="1">
    <citation type="submission" date="2021-09" db="EMBL/GenBank/DDBJ databases">
        <authorList>
            <person name="Li N.N."/>
        </authorList>
    </citation>
    <scope>NUCLEOTIDE SEQUENCE</scope>
    <source>
        <strain evidence="7">Novel_13</strain>
    </source>
</reference>
<name>A0A8K1P3H9_9ORTO</name>
<dbReference type="EMBL" id="OK491489">
    <property type="protein sequence ID" value="UDL13964.1"/>
    <property type="molecule type" value="Viral_cRNA"/>
</dbReference>
<sequence>MFSSVSLLLLLVFCITTNNCIEIFKLKDVKNNQPKAEAIHKLNVLIRQLPIREAELSLMRSLYWKSLCYNGWIFSSSYCNSDLKIVETETARLKEWVRTHSCTAYENAYDQWGSDSVACEKDWTTTLSTKTNIALNKTELNGHALKHTCNQAWACEYKLIKAPIRMSRSELEGDYYAGVLLENGTLRRLNSGDNFWFDNGYSYYINHTFHIHTTNEKIDCFIEKTKTICVYKGKETIYLEDLEDITCIGTTCVEPLKEGKVIYRPKPKDRRDSLSIESAYEILEEIEFEKEVLKYDVLLLSNELVRVNYILQELLYSAMEYDNYLLGRVLKTPIKTQKIDHNHFIVAKSDFKELHEHCPHYNESTDLQEDWMPFGPDCSNVTEISLYTQSGFYFDESKKLHLSQASGDFDVWRENRRGLVDLKEYMQTVGYRYRDSSMSDILSMPKGYLSAMIHGQLLMWIFVISLLLLLAGIIIKIRRILF</sequence>
<evidence type="ECO:0000256" key="6">
    <source>
        <dbReference type="SAM" id="Phobius"/>
    </source>
</evidence>
<evidence type="ECO:0000256" key="1">
    <source>
        <dbReference type="ARBA" id="ARBA00004182"/>
    </source>
</evidence>
<dbReference type="InterPro" id="IPR004955">
    <property type="entry name" value="Baculovirus_Gp64"/>
</dbReference>
<accession>A0A8K1P3H9</accession>
<evidence type="ECO:0000256" key="3">
    <source>
        <dbReference type="ARBA" id="ARBA00022844"/>
    </source>
</evidence>
<feature type="transmembrane region" description="Helical" evidence="6">
    <location>
        <begin position="457"/>
        <end position="477"/>
    </location>
</feature>
<evidence type="ECO:0000256" key="2">
    <source>
        <dbReference type="ARBA" id="ARBA00022692"/>
    </source>
</evidence>
<keyword evidence="7" id="KW-0261">Viral envelope protein</keyword>
<dbReference type="GO" id="GO:0019031">
    <property type="term" value="C:viral envelope"/>
    <property type="evidence" value="ECO:0007669"/>
    <property type="project" value="UniProtKB-KW"/>
</dbReference>
<protein>
    <submittedName>
        <fullName evidence="7">Envelope glycoprotein</fullName>
    </submittedName>
</protein>
<evidence type="ECO:0000256" key="5">
    <source>
        <dbReference type="ARBA" id="ARBA00023180"/>
    </source>
</evidence>
<keyword evidence="4 6" id="KW-0472">Membrane</keyword>
<evidence type="ECO:0000256" key="4">
    <source>
        <dbReference type="ARBA" id="ARBA00023136"/>
    </source>
</evidence>
<proteinExistence type="predicted"/>
<dbReference type="GO" id="GO:0055036">
    <property type="term" value="C:virion membrane"/>
    <property type="evidence" value="ECO:0007669"/>
    <property type="project" value="UniProtKB-SubCell"/>
</dbReference>
<comment type="subcellular location">
    <subcellularLocation>
        <location evidence="1">Virion membrane</location>
    </subcellularLocation>
</comment>
<dbReference type="Pfam" id="PF03273">
    <property type="entry name" value="Baculo_gp64"/>
    <property type="match status" value="2"/>
</dbReference>
<keyword evidence="6" id="KW-1133">Transmembrane helix</keyword>
<organism evidence="7">
    <name type="scientific">Xiangshan orthomyxo-like virus</name>
    <dbReference type="NCBI Taxonomy" id="2886237"/>
    <lineage>
        <taxon>Viruses</taxon>
        <taxon>Riboviria</taxon>
        <taxon>Orthornavirae</taxon>
        <taxon>Negarnaviricota</taxon>
        <taxon>Polyploviricotina</taxon>
        <taxon>Insthoviricetes</taxon>
        <taxon>Articulavirales</taxon>
        <taxon>Orthomyxoviridae</taxon>
    </lineage>
</organism>
<keyword evidence="5" id="KW-0325">Glycoprotein</keyword>
<dbReference type="GO" id="GO:0044003">
    <property type="term" value="P:symbiont-mediated perturbation of host process"/>
    <property type="evidence" value="ECO:0007669"/>
    <property type="project" value="InterPro"/>
</dbReference>
<keyword evidence="2 6" id="KW-0812">Transmembrane</keyword>
<evidence type="ECO:0000313" key="7">
    <source>
        <dbReference type="EMBL" id="UDL13964.1"/>
    </source>
</evidence>